<dbReference type="EMBL" id="CABVHJ010000003">
    <property type="protein sequence ID" value="VVM61726.1"/>
    <property type="molecule type" value="Genomic_DNA"/>
</dbReference>
<proteinExistence type="predicted"/>
<dbReference type="CDD" id="cd20690">
    <property type="entry name" value="CdiI_BpE479-like"/>
    <property type="match status" value="1"/>
</dbReference>
<evidence type="ECO:0000313" key="2">
    <source>
        <dbReference type="Proteomes" id="UP000327167"/>
    </source>
</evidence>
<sequence length="116" mass="13003">MGMYIAIADGFGLALTRGLFDCIVESTRACCSAKDSDCLLKIYETLDEQGQSFISLQDVDALCFNVFYVACKKAMNVFAESEVGRSVPFDHLEGILWNWREVLALMRTDVRFRGQG</sequence>
<reference evidence="1 2" key="1">
    <citation type="submission" date="2019-09" db="EMBL/GenBank/DDBJ databases">
        <authorList>
            <person name="Chandra G."/>
            <person name="Truman W A."/>
        </authorList>
    </citation>
    <scope>NUCLEOTIDE SEQUENCE [LARGE SCALE GENOMIC DNA]</scope>
    <source>
        <strain evidence="1">PS655</strain>
    </source>
</reference>
<dbReference type="Proteomes" id="UP000327167">
    <property type="component" value="Unassembled WGS sequence"/>
</dbReference>
<dbReference type="AlphaFoldDB" id="A0A5E6R8X3"/>
<organism evidence="1 2">
    <name type="scientific">Pseudomonas fluorescens</name>
    <dbReference type="NCBI Taxonomy" id="294"/>
    <lineage>
        <taxon>Bacteria</taxon>
        <taxon>Pseudomonadati</taxon>
        <taxon>Pseudomonadota</taxon>
        <taxon>Gammaproteobacteria</taxon>
        <taxon>Pseudomonadales</taxon>
        <taxon>Pseudomonadaceae</taxon>
        <taxon>Pseudomonas</taxon>
    </lineage>
</organism>
<evidence type="ECO:0000313" key="1">
    <source>
        <dbReference type="EMBL" id="VVM61726.1"/>
    </source>
</evidence>
<accession>A0A5E6R8X3</accession>
<protein>
    <submittedName>
        <fullName evidence="1">Uncharacterized protein</fullName>
    </submittedName>
</protein>
<gene>
    <name evidence="1" type="ORF">PS655_01330</name>
</gene>
<name>A0A5E6R8X3_PSEFL</name>